<dbReference type="RefSeq" id="XP_028479858.1">
    <property type="nucleotide sequence ID" value="XM_028616001.1"/>
</dbReference>
<proteinExistence type="predicted"/>
<feature type="compositionally biased region" description="Basic residues" evidence="1">
    <location>
        <begin position="316"/>
        <end position="329"/>
    </location>
</feature>
<feature type="compositionally biased region" description="Acidic residues" evidence="1">
    <location>
        <begin position="361"/>
        <end position="484"/>
    </location>
</feature>
<protein>
    <submittedName>
        <fullName evidence="2">Uncharacterized protein</fullName>
    </submittedName>
</protein>
<evidence type="ECO:0000313" key="3">
    <source>
        <dbReference type="Proteomes" id="UP000279236"/>
    </source>
</evidence>
<organism evidence="2 3">
    <name type="scientific">Apiotrichum porosum</name>
    <dbReference type="NCBI Taxonomy" id="105984"/>
    <lineage>
        <taxon>Eukaryota</taxon>
        <taxon>Fungi</taxon>
        <taxon>Dikarya</taxon>
        <taxon>Basidiomycota</taxon>
        <taxon>Agaricomycotina</taxon>
        <taxon>Tremellomycetes</taxon>
        <taxon>Trichosporonales</taxon>
        <taxon>Trichosporonaceae</taxon>
        <taxon>Apiotrichum</taxon>
    </lineage>
</organism>
<gene>
    <name evidence="2" type="ORF">EHS24_000163</name>
</gene>
<dbReference type="AlphaFoldDB" id="A0A427Y936"/>
<sequence length="571" mass="62307">MVRAKKKKAFSNTLKRWHIWVQWEGRSEEAYKADVDFCLRHSATVVDEVSLSNVVVVELAVPHVHPYVHVCVTRHGFGLDGLVFKFADLEESPAADQGGTNFPGEDGTAADVGEKTDDVEEGGEEDVDADLEFLSPPSSPMERPRQVLVDAACLRDFVARTIRMDGVQPYVLDSTDIVRARTPTVWLQDDSTSDNSHPSIVEWIARVGDSQTSTTESGPITPPLVEELSVGGIPHAVQGVDAATFTTPVQPAAGDTPAPATAETTSSASSASVTFESMLQEELDNEHDVFGPNTMAPKRALSSSSGSSIATDSRRPQKRPRMCWRKRRAPQKEDVGGREGEEGEDTTTAGGTAAVLVVGQSDEEEDEFADNEEEEFADNDDEEFASDDDEEFASDDDEEFASDDDEEFAGDDDEEFASDDDEEFASDDDEEFAGDDDEEFASDDDEEFASDDDEEFAGDDDEEFASDDDEEFASDDDDEEESADEEELMLLSGITLNGTIYLSTKRSSGPLMQRVAAHGNVRATLDITKRWFLHRAGSVRQSAKQTPEAFCALGEGPATDGGIDGWDGYQR</sequence>
<feature type="compositionally biased region" description="Low complexity" evidence="1">
    <location>
        <begin position="346"/>
        <end position="359"/>
    </location>
</feature>
<evidence type="ECO:0000313" key="2">
    <source>
        <dbReference type="EMBL" id="RSH87650.1"/>
    </source>
</evidence>
<dbReference type="Proteomes" id="UP000279236">
    <property type="component" value="Unassembled WGS sequence"/>
</dbReference>
<name>A0A427Y936_9TREE</name>
<feature type="compositionally biased region" description="Basic and acidic residues" evidence="1">
    <location>
        <begin position="330"/>
        <end position="340"/>
    </location>
</feature>
<dbReference type="SUPFAM" id="SSF69349">
    <property type="entry name" value="Phage fibre proteins"/>
    <property type="match status" value="1"/>
</dbReference>
<feature type="region of interest" description="Disordered" evidence="1">
    <location>
        <begin position="94"/>
        <end position="125"/>
    </location>
</feature>
<feature type="region of interest" description="Disordered" evidence="1">
    <location>
        <begin position="247"/>
        <end position="274"/>
    </location>
</feature>
<keyword evidence="3" id="KW-1185">Reference proteome</keyword>
<dbReference type="EMBL" id="RSCE01000001">
    <property type="protein sequence ID" value="RSH87650.1"/>
    <property type="molecule type" value="Genomic_DNA"/>
</dbReference>
<comment type="caution">
    <text evidence="2">The sequence shown here is derived from an EMBL/GenBank/DDBJ whole genome shotgun (WGS) entry which is preliminary data.</text>
</comment>
<reference evidence="2 3" key="1">
    <citation type="submission" date="2018-11" db="EMBL/GenBank/DDBJ databases">
        <title>Genome sequence of Apiotrichum porosum DSM 27194.</title>
        <authorList>
            <person name="Aliyu H."/>
            <person name="Gorte O."/>
            <person name="Ochsenreither K."/>
        </authorList>
    </citation>
    <scope>NUCLEOTIDE SEQUENCE [LARGE SCALE GENOMIC DNA]</scope>
    <source>
        <strain evidence="2 3">DSM 27194</strain>
    </source>
</reference>
<feature type="compositionally biased region" description="Low complexity" evidence="1">
    <location>
        <begin position="251"/>
        <end position="274"/>
    </location>
</feature>
<feature type="region of interest" description="Disordered" evidence="1">
    <location>
        <begin position="288"/>
        <end position="484"/>
    </location>
</feature>
<accession>A0A427Y936</accession>
<dbReference type="GeneID" id="39584706"/>
<dbReference type="STRING" id="105984.A0A427Y936"/>
<evidence type="ECO:0000256" key="1">
    <source>
        <dbReference type="SAM" id="MobiDB-lite"/>
    </source>
</evidence>